<comment type="caution">
    <text evidence="1">The sequence shown here is derived from an EMBL/GenBank/DDBJ whole genome shotgun (WGS) entry which is preliminary data.</text>
</comment>
<dbReference type="Proteomes" id="UP000036168">
    <property type="component" value="Unassembled WGS sequence"/>
</dbReference>
<reference evidence="1 2" key="1">
    <citation type="journal article" date="2015" name="Int. J. Syst. Evol. Microbiol.">
        <title>Bacillus glycinifermentans sp. nov., isolated from fermented soybean paste.</title>
        <authorList>
            <person name="Kim S.J."/>
            <person name="Dunlap C.A."/>
            <person name="Kwon S.W."/>
            <person name="Rooney A.P."/>
        </authorList>
    </citation>
    <scope>NUCLEOTIDE SEQUENCE [LARGE SCALE GENOMIC DNA]</scope>
    <source>
        <strain evidence="1 2">GO-13</strain>
    </source>
</reference>
<sequence length="84" mass="9511">MKYNGYIMRNRLNDHQSGSKSPLNSQKAIACRPEQNVNTRETRAALFHNGRFFLCKYKLASPLIEIKISSGKNDQFQAMTTGSS</sequence>
<dbReference type="AlphaFoldDB" id="A0A0T6BMP5"/>
<evidence type="ECO:0000313" key="1">
    <source>
        <dbReference type="EMBL" id="KRT92001.1"/>
    </source>
</evidence>
<gene>
    <name evidence="1" type="ORF">AB447_222660</name>
</gene>
<evidence type="ECO:0000313" key="2">
    <source>
        <dbReference type="Proteomes" id="UP000036168"/>
    </source>
</evidence>
<name>A0A0T6BMP5_9BACI</name>
<accession>A0A0T6BMP5</accession>
<dbReference type="EMBL" id="LECW02000035">
    <property type="protein sequence ID" value="KRT92001.1"/>
    <property type="molecule type" value="Genomic_DNA"/>
</dbReference>
<organism evidence="1 2">
    <name type="scientific">Bacillus glycinifermentans</name>
    <dbReference type="NCBI Taxonomy" id="1664069"/>
    <lineage>
        <taxon>Bacteria</taxon>
        <taxon>Bacillati</taxon>
        <taxon>Bacillota</taxon>
        <taxon>Bacilli</taxon>
        <taxon>Bacillales</taxon>
        <taxon>Bacillaceae</taxon>
        <taxon>Bacillus</taxon>
    </lineage>
</organism>
<proteinExistence type="predicted"/>
<protein>
    <submittedName>
        <fullName evidence="1">Uncharacterized protein</fullName>
    </submittedName>
</protein>